<feature type="non-terminal residue" evidence="1">
    <location>
        <position position="126"/>
    </location>
</feature>
<organism evidence="1 2">
    <name type="scientific">Schistosoma japonicum</name>
    <name type="common">Blood fluke</name>
    <dbReference type="NCBI Taxonomy" id="6182"/>
    <lineage>
        <taxon>Eukaryota</taxon>
        <taxon>Metazoa</taxon>
        <taxon>Spiralia</taxon>
        <taxon>Lophotrochozoa</taxon>
        <taxon>Platyhelminthes</taxon>
        <taxon>Trematoda</taxon>
        <taxon>Digenea</taxon>
        <taxon>Strigeidida</taxon>
        <taxon>Schistosomatoidea</taxon>
        <taxon>Schistosomatidae</taxon>
        <taxon>Schistosoma</taxon>
    </lineage>
</organism>
<keyword evidence="2" id="KW-1185">Reference proteome</keyword>
<dbReference type="AlphaFoldDB" id="A0A4Z2DUP1"/>
<sequence>YTVSRLEGFHDSDNTPSFWFTNGANFLVPDIGFHVNVNQFGYRSVLALKSEVTFFLANSFISGNRIRAFRIVGANSTQNRLTVSRYSYMLGADWTNTSCCQPHSGESIRITASVINNGNIQYKIFV</sequence>
<name>A0A4Z2DUP1_SCHJA</name>
<accession>A0A4Z2DUP1</accession>
<reference evidence="1 2" key="1">
    <citation type="submission" date="2019-03" db="EMBL/GenBank/DDBJ databases">
        <title>An improved genome assembly of the fluke Schistosoma japonicum.</title>
        <authorList>
            <person name="Hu W."/>
            <person name="Luo F."/>
            <person name="Yin M."/>
            <person name="Mo X."/>
            <person name="Sun C."/>
            <person name="Wu Q."/>
            <person name="Zhu B."/>
            <person name="Xiang M."/>
            <person name="Wang J."/>
            <person name="Wang Y."/>
            <person name="Zhang T."/>
            <person name="Xu B."/>
            <person name="Zheng H."/>
            <person name="Feng Z."/>
        </authorList>
    </citation>
    <scope>NUCLEOTIDE SEQUENCE [LARGE SCALE GENOMIC DNA]</scope>
    <source>
        <strain evidence="1">HuSjv2</strain>
        <tissue evidence="1">Worms</tissue>
    </source>
</reference>
<gene>
    <name evidence="1" type="ORF">EWB00_005105</name>
</gene>
<evidence type="ECO:0000313" key="1">
    <source>
        <dbReference type="EMBL" id="TNN20159.1"/>
    </source>
</evidence>
<dbReference type="Proteomes" id="UP000311919">
    <property type="component" value="Unassembled WGS sequence"/>
</dbReference>
<proteinExistence type="predicted"/>
<dbReference type="EMBL" id="SKCS01000034">
    <property type="protein sequence ID" value="TNN20159.1"/>
    <property type="molecule type" value="Genomic_DNA"/>
</dbReference>
<feature type="non-terminal residue" evidence="1">
    <location>
        <position position="1"/>
    </location>
</feature>
<protein>
    <submittedName>
        <fullName evidence="1">Uncharacterized protein</fullName>
    </submittedName>
</protein>
<comment type="caution">
    <text evidence="1">The sequence shown here is derived from an EMBL/GenBank/DDBJ whole genome shotgun (WGS) entry which is preliminary data.</text>
</comment>
<evidence type="ECO:0000313" key="2">
    <source>
        <dbReference type="Proteomes" id="UP000311919"/>
    </source>
</evidence>